<evidence type="ECO:0000259" key="2">
    <source>
        <dbReference type="Pfam" id="PF18962"/>
    </source>
</evidence>
<dbReference type="Gene3D" id="2.60.40.4070">
    <property type="match status" value="1"/>
</dbReference>
<dbReference type="NCBIfam" id="TIGR04183">
    <property type="entry name" value="Por_Secre_tail"/>
    <property type="match status" value="1"/>
</dbReference>
<keyword evidence="1" id="KW-1015">Disulfide bond</keyword>
<dbReference type="InterPro" id="IPR014784">
    <property type="entry name" value="Cu2_ascorb_mOase-like_C"/>
</dbReference>
<gene>
    <name evidence="3" type="ORF">METZ01_LOCUS140676</name>
</gene>
<organism evidence="3">
    <name type="scientific">marine metagenome</name>
    <dbReference type="NCBI Taxonomy" id="408172"/>
    <lineage>
        <taxon>unclassified sequences</taxon>
        <taxon>metagenomes</taxon>
        <taxon>ecological metagenomes</taxon>
    </lineage>
</organism>
<reference evidence="3" key="1">
    <citation type="submission" date="2018-05" db="EMBL/GenBank/DDBJ databases">
        <authorList>
            <person name="Lanie J.A."/>
            <person name="Ng W.-L."/>
            <person name="Kazmierczak K.M."/>
            <person name="Andrzejewski T.M."/>
            <person name="Davidsen T.M."/>
            <person name="Wayne K.J."/>
            <person name="Tettelin H."/>
            <person name="Glass J.I."/>
            <person name="Rusch D."/>
            <person name="Podicherti R."/>
            <person name="Tsui H.-C.T."/>
            <person name="Winkler M.E."/>
        </authorList>
    </citation>
    <scope>NUCLEOTIDE SEQUENCE</scope>
</reference>
<dbReference type="InterPro" id="IPR026444">
    <property type="entry name" value="Secre_tail"/>
</dbReference>
<dbReference type="SUPFAM" id="SSF49742">
    <property type="entry name" value="PHM/PNGase F"/>
    <property type="match status" value="1"/>
</dbReference>
<accession>A0A381ZG50</accession>
<name>A0A381ZG50_9ZZZZ</name>
<dbReference type="AlphaFoldDB" id="A0A381ZG50"/>
<evidence type="ECO:0000256" key="1">
    <source>
        <dbReference type="ARBA" id="ARBA00023157"/>
    </source>
</evidence>
<protein>
    <recommendedName>
        <fullName evidence="2">Secretion system C-terminal sorting domain-containing protein</fullName>
    </recommendedName>
</protein>
<dbReference type="Gene3D" id="2.60.120.230">
    <property type="match status" value="1"/>
</dbReference>
<dbReference type="EMBL" id="UINC01021061">
    <property type="protein sequence ID" value="SVA87822.1"/>
    <property type="molecule type" value="Genomic_DNA"/>
</dbReference>
<proteinExistence type="predicted"/>
<sequence>MRARIKTKRTELHGKVRIIFPSILVSILQILCAQEPSTWKIIQEHILNLSCVGCHAEGTYFASQSGLVLTEDVAYDQLVNVVPHNTSAYDNGLVRISTSGLSGLHDSFLWEKINASNEEHFYEDHPYYGTLMPLGLPYLTNGELAFVKEWILAQAPEDGVVADTSLLSDTTRYEPQAFHALPEPENGIQYHLGPFDVPPDFERELFYYVPFGSTDDIYITRVEMIMRPGSHHFIAYSFLDDTPDWILPDPYVYRELHDIDGSTNMETLLTMLYHGFSIRTPLNGLDYHFPPGTALRLDGTKGLDLNSHYINRSNIPYSGEVYLNIHLKNADEVDRVAEVMVLNNLFIYLPPNEVTTITKTFWVDDFSTKPVNIFMMHSHAHKHMLEFKAEVVGGEQTGELVYISYDWEHPIMFELNPPLRLEPDQGIKLIATYDNWTDQALLFGFLSEDEMMILYGYYYIDTEDNNDEDVLPMPQTFTLRQNYQYYPNPTNATMTFEFFVSKSGLVTLKVYDILGKQIQVIVNQHMNPGYHSVQWNIRDIRTDIYFVRMESGNLYHTQKVMVLK</sequence>
<dbReference type="InterPro" id="IPR008977">
    <property type="entry name" value="PHM/PNGase_F_dom_sf"/>
</dbReference>
<dbReference type="GO" id="GO:0016715">
    <property type="term" value="F:oxidoreductase activity, acting on paired donors, with incorporation or reduction of molecular oxygen, reduced ascorbate as one donor, and incorporation of one atom of oxygen"/>
    <property type="evidence" value="ECO:0007669"/>
    <property type="project" value="InterPro"/>
</dbReference>
<dbReference type="Pfam" id="PF18962">
    <property type="entry name" value="Por_Secre_tail"/>
    <property type="match status" value="1"/>
</dbReference>
<evidence type="ECO:0000313" key="3">
    <source>
        <dbReference type="EMBL" id="SVA87822.1"/>
    </source>
</evidence>
<feature type="domain" description="Secretion system C-terminal sorting" evidence="2">
    <location>
        <begin position="486"/>
        <end position="562"/>
    </location>
</feature>